<accession>A0ABP2H3V5</accession>
<keyword evidence="2" id="KW-1185">Reference proteome</keyword>
<proteinExistence type="predicted"/>
<protein>
    <submittedName>
        <fullName evidence="1">Uncharacterized protein</fullName>
    </submittedName>
</protein>
<comment type="caution">
    <text evidence="1">The sequence shown here is derived from an EMBL/GenBank/DDBJ whole genome shotgun (WGS) entry which is preliminary data.</text>
</comment>
<name>A0ABP2H3V5_VIBOR</name>
<dbReference type="Proteomes" id="UP000003515">
    <property type="component" value="Unassembled WGS sequence"/>
</dbReference>
<dbReference type="EMBL" id="ACZV01000004">
    <property type="protein sequence ID" value="EEX94161.1"/>
    <property type="molecule type" value="Genomic_DNA"/>
</dbReference>
<organism evidence="1 2">
    <name type="scientific">Vibrio orientalis CIP 102891 = ATCC 33934</name>
    <dbReference type="NCBI Taxonomy" id="675816"/>
    <lineage>
        <taxon>Bacteria</taxon>
        <taxon>Pseudomonadati</taxon>
        <taxon>Pseudomonadota</taxon>
        <taxon>Gammaproteobacteria</taxon>
        <taxon>Vibrionales</taxon>
        <taxon>Vibrionaceae</taxon>
        <taxon>Vibrio</taxon>
        <taxon>Vibrio oreintalis group</taxon>
    </lineage>
</organism>
<evidence type="ECO:0000313" key="1">
    <source>
        <dbReference type="EMBL" id="EEX94161.1"/>
    </source>
</evidence>
<gene>
    <name evidence="1" type="ORF">VIA_001319</name>
</gene>
<sequence>MAFQSDKTLALSSLTPQLKPFNRCWRFQTKKEPQIAALFVS</sequence>
<reference evidence="1 2" key="1">
    <citation type="submission" date="2009-10" db="EMBL/GenBank/DDBJ databases">
        <authorList>
            <consortium name="Los Alamos National Laboratory (LANL)"/>
            <consortium name="National Microbial Pathogen Data Resource (NMPDR)"/>
            <person name="Munk A.C."/>
            <person name="Chertkov O."/>
            <person name="Tapia R."/>
            <person name="Green L."/>
            <person name="Rogers Y."/>
            <person name="Detter J.C."/>
            <person name="Bruce D."/>
            <person name="Brettin T.S."/>
            <person name="Colwell R.R."/>
            <person name="Huq A."/>
            <person name="Grim C.J."/>
            <person name="Hasan N.A."/>
            <person name="Bartels D."/>
            <person name="Vonstein V."/>
        </authorList>
    </citation>
    <scope>NUCLEOTIDE SEQUENCE [LARGE SCALE GENOMIC DNA]</scope>
    <source>
        <strain evidence="1 2">CIP 102891</strain>
    </source>
</reference>
<evidence type="ECO:0000313" key="2">
    <source>
        <dbReference type="Proteomes" id="UP000003515"/>
    </source>
</evidence>